<evidence type="ECO:0000256" key="7">
    <source>
        <dbReference type="ARBA" id="ARBA00051764"/>
    </source>
</evidence>
<dbReference type="Gene3D" id="3.40.50.920">
    <property type="match status" value="1"/>
</dbReference>
<dbReference type="Pfam" id="PF02780">
    <property type="entry name" value="Transketolase_C"/>
    <property type="match status" value="1"/>
</dbReference>
<comment type="subunit">
    <text evidence="9">Heterotetramer of 2 alpha/BCKDHA and 2 beta chains/BCKDHB that forms the branched-chain alpha-keto acid decarboxylase (E1) component of the BCKD complex. The branched-chain alpha-ketoacid dehydrogenase is a large complex composed of three major building blocks E1, E2 and E3. It is organized around E2, a 24-meric cubic core composed of DBT, to which are associated 6 to 12 copies of E1, and approximately 6 copies of the dehydrogenase E3, a DLD dimer.</text>
</comment>
<dbReference type="EC" id="1.2.4.4" evidence="3"/>
<dbReference type="Gene3D" id="3.40.50.970">
    <property type="match status" value="1"/>
</dbReference>
<evidence type="ECO:0000256" key="3">
    <source>
        <dbReference type="ARBA" id="ARBA00012277"/>
    </source>
</evidence>
<evidence type="ECO:0000256" key="4">
    <source>
        <dbReference type="ARBA" id="ARBA00022946"/>
    </source>
</evidence>
<comment type="catalytic activity">
    <reaction evidence="7">
        <text>N(6)-[(R)-lipoyl]-L-lysyl-[protein] + 3-methyl-2-oxobutanoate + H(+) = N(6)-[(R)-S(8)-2-methylpropanoyldihydrolipoyl]-L-lysyl-[protein] + CO2</text>
        <dbReference type="Rhea" id="RHEA:13457"/>
        <dbReference type="Rhea" id="RHEA-COMP:10474"/>
        <dbReference type="Rhea" id="RHEA-COMP:10497"/>
        <dbReference type="ChEBI" id="CHEBI:11851"/>
        <dbReference type="ChEBI" id="CHEBI:15378"/>
        <dbReference type="ChEBI" id="CHEBI:16526"/>
        <dbReference type="ChEBI" id="CHEBI:83099"/>
        <dbReference type="ChEBI" id="CHEBI:83142"/>
        <dbReference type="EC" id="1.2.4.4"/>
    </reaction>
    <physiologicalReaction direction="left-to-right" evidence="7">
        <dbReference type="Rhea" id="RHEA:13458"/>
    </physiologicalReaction>
</comment>
<protein>
    <recommendedName>
        <fullName evidence="10">2-oxoisovalerate dehydrogenase subunit beta, mitochondrial</fullName>
        <ecNumber evidence="3">1.2.4.4</ecNumber>
    </recommendedName>
    <alternativeName>
        <fullName evidence="11">Branched-chain alpha-keto acid dehydrogenase E1 component beta chain</fullName>
    </alternativeName>
</protein>
<dbReference type="SUPFAM" id="SSF52922">
    <property type="entry name" value="TK C-terminal domain-like"/>
    <property type="match status" value="1"/>
</dbReference>
<keyword evidence="5" id="KW-0560">Oxidoreductase</keyword>
<dbReference type="CDD" id="cd07036">
    <property type="entry name" value="TPP_PYR_E1-PDHc-beta_like"/>
    <property type="match status" value="1"/>
</dbReference>
<dbReference type="GO" id="GO:0009083">
    <property type="term" value="P:branched-chain amino acid catabolic process"/>
    <property type="evidence" value="ECO:0007669"/>
    <property type="project" value="TreeGrafter"/>
</dbReference>
<dbReference type="PANTHER" id="PTHR42980">
    <property type="entry name" value="2-OXOISOVALERATE DEHYDROGENASE SUBUNIT BETA-RELATED"/>
    <property type="match status" value="1"/>
</dbReference>
<evidence type="ECO:0000256" key="6">
    <source>
        <dbReference type="ARBA" id="ARBA00023128"/>
    </source>
</evidence>
<dbReference type="InterPro" id="IPR033248">
    <property type="entry name" value="Transketolase_C"/>
</dbReference>
<feature type="domain" description="Transketolase-like pyrimidine-binding" evidence="12">
    <location>
        <begin position="48"/>
        <end position="223"/>
    </location>
</feature>
<reference evidence="13" key="1">
    <citation type="submission" date="2023-10" db="EMBL/GenBank/DDBJ databases">
        <title>Genome assembly of Pristionchus species.</title>
        <authorList>
            <person name="Yoshida K."/>
            <person name="Sommer R.J."/>
        </authorList>
    </citation>
    <scope>NUCLEOTIDE SEQUENCE</scope>
    <source>
        <strain evidence="13">RS0144</strain>
    </source>
</reference>
<keyword evidence="4" id="KW-0809">Transit peptide</keyword>
<organism evidence="13 14">
    <name type="scientific">Pristionchus entomophagus</name>
    <dbReference type="NCBI Taxonomy" id="358040"/>
    <lineage>
        <taxon>Eukaryota</taxon>
        <taxon>Metazoa</taxon>
        <taxon>Ecdysozoa</taxon>
        <taxon>Nematoda</taxon>
        <taxon>Chromadorea</taxon>
        <taxon>Rhabditida</taxon>
        <taxon>Rhabditina</taxon>
        <taxon>Diplogasteromorpha</taxon>
        <taxon>Diplogasteroidea</taxon>
        <taxon>Neodiplogasteridae</taxon>
        <taxon>Pristionchus</taxon>
    </lineage>
</organism>
<comment type="cofactor">
    <cofactor evidence="1">
        <name>thiamine diphosphate</name>
        <dbReference type="ChEBI" id="CHEBI:58937"/>
    </cofactor>
</comment>
<name>A0AAV5U3J4_9BILA</name>
<evidence type="ECO:0000256" key="11">
    <source>
        <dbReference type="ARBA" id="ARBA00082400"/>
    </source>
</evidence>
<dbReference type="Proteomes" id="UP001432027">
    <property type="component" value="Unassembled WGS sequence"/>
</dbReference>
<feature type="non-terminal residue" evidence="13">
    <location>
        <position position="1"/>
    </location>
</feature>
<evidence type="ECO:0000313" key="13">
    <source>
        <dbReference type="EMBL" id="GMT00968.1"/>
    </source>
</evidence>
<accession>A0AAV5U3J4</accession>
<dbReference type="Pfam" id="PF02779">
    <property type="entry name" value="Transket_pyr"/>
    <property type="match status" value="1"/>
</dbReference>
<keyword evidence="6" id="KW-0496">Mitochondrion</keyword>
<evidence type="ECO:0000313" key="14">
    <source>
        <dbReference type="Proteomes" id="UP001432027"/>
    </source>
</evidence>
<evidence type="ECO:0000256" key="10">
    <source>
        <dbReference type="ARBA" id="ARBA00071568"/>
    </source>
</evidence>
<dbReference type="SMART" id="SM00861">
    <property type="entry name" value="Transket_pyr"/>
    <property type="match status" value="1"/>
</dbReference>
<dbReference type="InterPro" id="IPR005475">
    <property type="entry name" value="Transketolase-like_Pyr-bd"/>
</dbReference>
<dbReference type="GO" id="GO:0007584">
    <property type="term" value="P:response to nutrient"/>
    <property type="evidence" value="ECO:0007669"/>
    <property type="project" value="TreeGrafter"/>
</dbReference>
<comment type="caution">
    <text evidence="13">The sequence shown here is derived from an EMBL/GenBank/DDBJ whole genome shotgun (WGS) entry which is preliminary data.</text>
</comment>
<dbReference type="FunFam" id="3.40.50.970:FF:000001">
    <property type="entry name" value="Pyruvate dehydrogenase E1 beta subunit"/>
    <property type="match status" value="1"/>
</dbReference>
<evidence type="ECO:0000256" key="1">
    <source>
        <dbReference type="ARBA" id="ARBA00001964"/>
    </source>
</evidence>
<keyword evidence="14" id="KW-1185">Reference proteome</keyword>
<evidence type="ECO:0000256" key="2">
    <source>
        <dbReference type="ARBA" id="ARBA00004305"/>
    </source>
</evidence>
<proteinExistence type="predicted"/>
<dbReference type="GO" id="GO:0003863">
    <property type="term" value="F:branched-chain 2-oxo acid dehydrogenase activity"/>
    <property type="evidence" value="ECO:0007669"/>
    <property type="project" value="UniProtKB-EC"/>
</dbReference>
<evidence type="ECO:0000256" key="9">
    <source>
        <dbReference type="ARBA" id="ARBA00063295"/>
    </source>
</evidence>
<dbReference type="EMBL" id="BTSX01000005">
    <property type="protein sequence ID" value="GMT00968.1"/>
    <property type="molecule type" value="Genomic_DNA"/>
</dbReference>
<gene>
    <name evidence="13" type="ORF">PENTCL1PPCAC_23142</name>
</gene>
<evidence type="ECO:0000256" key="5">
    <source>
        <dbReference type="ARBA" id="ARBA00023002"/>
    </source>
</evidence>
<dbReference type="PANTHER" id="PTHR42980:SF1">
    <property type="entry name" value="2-OXOISOVALERATE DEHYDROGENASE SUBUNIT BETA, MITOCHONDRIAL"/>
    <property type="match status" value="1"/>
</dbReference>
<comment type="function">
    <text evidence="8">Together with BCKDHA forms the heterotetrameric E1 subunit of the mitochondrial branched-chain alpha-ketoacid dehydrogenase (BCKD) complex. The BCKD complex catalyzes the multi-step oxidative decarboxylation of alpha-ketoacids derived from the branched-chain amino-acids valine, leucine and isoleucine producing CO2 and acyl-CoA which is subsequently utilized to produce energy. The E1 subunit catalyzes the first step with the decarboxylation of the alpha-ketoacid forming an enzyme-product intermediate. A reductive acylation mediated by the lipoylamide cofactor of E2 extracts the acyl group from the E1 active site for the next step of the reaction.</text>
</comment>
<evidence type="ECO:0000256" key="8">
    <source>
        <dbReference type="ARBA" id="ARBA00057409"/>
    </source>
</evidence>
<dbReference type="InterPro" id="IPR029061">
    <property type="entry name" value="THDP-binding"/>
</dbReference>
<dbReference type="InterPro" id="IPR009014">
    <property type="entry name" value="Transketo_C/PFOR_II"/>
</dbReference>
<sequence>NLQLKATMAASSLALKNAVRLPARRFASHFTYQPSVAPASLGAEKTKMNLCQAVNNAMDIAMGTDKSALVFGEDVAFGGVFRCTVGLQDKYGKDRVFNTPLCEQGIAGFAIGVATIGSTAIAEIQFGDYIFPAYDQIVNEAAKYRYRSGGLFSCGGLTIRATCGAVGHGALYHSQSPEANFTHTPGLKIVVPRGPIQAKGLLLSCIRDPDPCIFLEPKVLYRQAVEEVPSGDYSIPIGKAEVIKTGKDVTIVAWGTQVHVVSEAAKIAEEKLGVSVEVIDLQSIQPWDEDCVAESVTKTGRLIISHEAPLNSGFGAEIASTIQKRCFLSLESPIERVCGWDTPFPHVYEPFYLPTVWRVFDAIKKTVKY</sequence>
<dbReference type="GO" id="GO:0005759">
    <property type="term" value="C:mitochondrial matrix"/>
    <property type="evidence" value="ECO:0007669"/>
    <property type="project" value="UniProtKB-SubCell"/>
</dbReference>
<dbReference type="AlphaFoldDB" id="A0AAV5U3J4"/>
<dbReference type="FunFam" id="3.40.50.920:FF:000004">
    <property type="entry name" value="2-oxoisovalerate dehydrogenase subunit beta 1, mitochondrial"/>
    <property type="match status" value="1"/>
</dbReference>
<evidence type="ECO:0000259" key="12">
    <source>
        <dbReference type="SMART" id="SM00861"/>
    </source>
</evidence>
<comment type="subcellular location">
    <subcellularLocation>
        <location evidence="2">Mitochondrion matrix</location>
    </subcellularLocation>
</comment>
<dbReference type="SUPFAM" id="SSF52518">
    <property type="entry name" value="Thiamin diphosphate-binding fold (THDP-binding)"/>
    <property type="match status" value="1"/>
</dbReference>